<dbReference type="Proteomes" id="UP001271890">
    <property type="component" value="Unassembled WGS sequence"/>
</dbReference>
<feature type="domain" description="Protein kinase" evidence="5">
    <location>
        <begin position="25"/>
        <end position="308"/>
    </location>
</feature>
<reference evidence="7" key="1">
    <citation type="journal article" date="2024" name="Toxins">
        <title>Genome Sequence Analysis of Native Xenorhabdus Strains Isolated from Entomopathogenic Nematodes in Argentina.</title>
        <authorList>
            <person name="Palma L."/>
            <person name="Frizzo L."/>
            <person name="Kaiser S."/>
            <person name="Berry C."/>
            <person name="Caballero P."/>
            <person name="Bode H.B."/>
            <person name="Del Valle E.E."/>
        </authorList>
    </citation>
    <scope>NUCLEOTIDE SEQUENCE [LARGE SCALE GENOMIC DNA]</scope>
    <source>
        <strain evidence="7">12</strain>
    </source>
</reference>
<keyword evidence="2 4" id="KW-0547">Nucleotide-binding</keyword>
<name>A0ABU4SBX3_9GAMM</name>
<keyword evidence="6" id="KW-0418">Kinase</keyword>
<dbReference type="CDD" id="cd14014">
    <property type="entry name" value="STKc_PknB_like"/>
    <property type="match status" value="1"/>
</dbReference>
<dbReference type="PROSITE" id="PS50011">
    <property type="entry name" value="PROTEIN_KINASE_DOM"/>
    <property type="match status" value="1"/>
</dbReference>
<dbReference type="Gene3D" id="1.10.510.10">
    <property type="entry name" value="Transferase(Phosphotransferase) domain 1"/>
    <property type="match status" value="1"/>
</dbReference>
<dbReference type="InterPro" id="IPR051931">
    <property type="entry name" value="PAK3-like"/>
</dbReference>
<dbReference type="InterPro" id="IPR017441">
    <property type="entry name" value="Protein_kinase_ATP_BS"/>
</dbReference>
<dbReference type="InterPro" id="IPR011009">
    <property type="entry name" value="Kinase-like_dom_sf"/>
</dbReference>
<comment type="similarity">
    <text evidence="1">Belongs to the protein kinase superfamily. STE Ser/Thr protein kinase family. STE20 subfamily.</text>
</comment>
<dbReference type="PANTHER" id="PTHR45832">
    <property type="entry name" value="SERINE/THREONINE-PROTEIN KINASE SAMKA-RELATED-RELATED"/>
    <property type="match status" value="1"/>
</dbReference>
<evidence type="ECO:0000259" key="5">
    <source>
        <dbReference type="PROSITE" id="PS50011"/>
    </source>
</evidence>
<dbReference type="PANTHER" id="PTHR45832:SF22">
    <property type="entry name" value="SERINE_THREONINE-PROTEIN KINASE SAMKA-RELATED"/>
    <property type="match status" value="1"/>
</dbReference>
<dbReference type="SUPFAM" id="SSF56112">
    <property type="entry name" value="Protein kinase-like (PK-like)"/>
    <property type="match status" value="1"/>
</dbReference>
<comment type="caution">
    <text evidence="6">The sequence shown here is derived from an EMBL/GenBank/DDBJ whole genome shotgun (WGS) entry which is preliminary data.</text>
</comment>
<keyword evidence="6" id="KW-0808">Transferase</keyword>
<organism evidence="6 7">
    <name type="scientific">Xenorhabdus santafensis</name>
    <dbReference type="NCBI Taxonomy" id="2582833"/>
    <lineage>
        <taxon>Bacteria</taxon>
        <taxon>Pseudomonadati</taxon>
        <taxon>Pseudomonadota</taxon>
        <taxon>Gammaproteobacteria</taxon>
        <taxon>Enterobacterales</taxon>
        <taxon>Morganellaceae</taxon>
        <taxon>Xenorhabdus</taxon>
    </lineage>
</organism>
<evidence type="ECO:0000256" key="2">
    <source>
        <dbReference type="ARBA" id="ARBA00022741"/>
    </source>
</evidence>
<evidence type="ECO:0000313" key="6">
    <source>
        <dbReference type="EMBL" id="MDX7988226.1"/>
    </source>
</evidence>
<gene>
    <name evidence="6" type="ORF">FE392_12940</name>
</gene>
<evidence type="ECO:0000256" key="4">
    <source>
        <dbReference type="PROSITE-ProRule" id="PRU10141"/>
    </source>
</evidence>
<proteinExistence type="inferred from homology"/>
<evidence type="ECO:0000256" key="1">
    <source>
        <dbReference type="ARBA" id="ARBA00008874"/>
    </source>
</evidence>
<protein>
    <submittedName>
        <fullName evidence="6">Serine/threonine protein kinase</fullName>
    </submittedName>
</protein>
<keyword evidence="6" id="KW-0723">Serine/threonine-protein kinase</keyword>
<dbReference type="Pfam" id="PF00069">
    <property type="entry name" value="Pkinase"/>
    <property type="match status" value="1"/>
</dbReference>
<evidence type="ECO:0000313" key="7">
    <source>
        <dbReference type="Proteomes" id="UP001271890"/>
    </source>
</evidence>
<dbReference type="RefSeq" id="WP_319930622.1">
    <property type="nucleotide sequence ID" value="NZ_VCDN01000046.1"/>
</dbReference>
<evidence type="ECO:0000256" key="3">
    <source>
        <dbReference type="ARBA" id="ARBA00022840"/>
    </source>
</evidence>
<dbReference type="GO" id="GO:0004674">
    <property type="term" value="F:protein serine/threonine kinase activity"/>
    <property type="evidence" value="ECO:0007669"/>
    <property type="project" value="UniProtKB-KW"/>
</dbReference>
<dbReference type="PROSITE" id="PS00107">
    <property type="entry name" value="PROTEIN_KINASE_ATP"/>
    <property type="match status" value="1"/>
</dbReference>
<sequence length="332" mass="37378">MSTHCNIDNPLSSCSLPVGYCFNELEIEKVIGKGGFGIVYRAWDHQQKCSVAIKEYMPFSLVTRNQNLELKLRRQNFQKRYQIGLTNFVHEAHLMTKFKHKCLPVFLRFWQKNQTAYIVTPFYNGVTLKTLLATQPNIINQRWLCRILLPLLDAINTLHQAGYLHCDIALDNILIQENGDPILLDLGSAQKMTEQLSDESEVTIRPGFTPIEQYTANDEGQQGPWSDIYAIGAMLHTLIIGYPPPVSIVRSLEDNYQPLVKRNLAGYSHSFLQAIDLALSVEPSERPRSTSDLAAMIKPPACESSQFLALSKPIKLSDVLSTDAPSISSNIE</sequence>
<dbReference type="InterPro" id="IPR008266">
    <property type="entry name" value="Tyr_kinase_AS"/>
</dbReference>
<keyword evidence="3 4" id="KW-0067">ATP-binding</keyword>
<dbReference type="EMBL" id="VCDN01000046">
    <property type="protein sequence ID" value="MDX7988226.1"/>
    <property type="molecule type" value="Genomic_DNA"/>
</dbReference>
<dbReference type="InterPro" id="IPR000719">
    <property type="entry name" value="Prot_kinase_dom"/>
</dbReference>
<accession>A0ABU4SBX3</accession>
<keyword evidence="7" id="KW-1185">Reference proteome</keyword>
<dbReference type="PROSITE" id="PS00109">
    <property type="entry name" value="PROTEIN_KINASE_TYR"/>
    <property type="match status" value="1"/>
</dbReference>
<feature type="binding site" evidence="4">
    <location>
        <position position="54"/>
    </location>
    <ligand>
        <name>ATP</name>
        <dbReference type="ChEBI" id="CHEBI:30616"/>
    </ligand>
</feature>